<sequence length="990" mass="112539">MMNYVRTGERGFQHTSLPFILLLILSAFTPFTLHAQKYNFTQYDIEQGLVQSQVMEIYQDPSNYLWFGTRGGLGRFDGKEFISFSKLDGLNNNMVTSIMTDRKGRVWIGQENGMSRIEGKKVVTIKMPAKDAGGLVRFIREDESGRLWLTSKSRLFTLVNNQIVPYYITGPGEYVTTLARHPSGRLYAAVWGKGIHYYDGKSWRLGVPCKDSSVVVTKIVFDRNDRSKCYLLSSGHIFETRGSVIRSYSHPMLDAIREPFLSMEQDAKGNLWVGTNNGAYWLRKKDPVHFNGDNGFKTINVYDIFRDSEDNIWLGTDGTGVFKFDGGAYTSFHKFNGLEQMFMPIARDSANNLWLGTTNNGLIKYDGRTFKNVYIPSSNPYSKSILTIFNDPRHGLLIGGQDGLWQYNGREFNDLLPDAPYPRFVRSVISDRAGTIWMAAPRGCFYLEQGKVAQVDNFSESAAMVTEVGRDSIMAGTNRGIWLIRNKKLDRSFRLPAVNEATVLSLLRYRNMLLVATFGDGLFVIDLHTKAVRHYTTRDGFYYNDIYSLARDERGLFWAGTGRGVNRFTINPKTLEVSVIRDLVKTALIECNQNSIISFDNKIWVGSTKGLYVFDATPSEDSHKKPFINLQSVKVVNQAAAAGDEQQAKIYTEKIPAALRLDHRHNRVLISFRGIFLTNPDDVSYRYRLTGVDEVFSQPIKTNMIEYPSLLPGTYTFEVKAVTGNGVTSNVRSITFTITPPFYQTLLFRVFVLVLLVVLIISVQYYWTYRKAMQKRVRRQIKLEEQLRIRRQTAEDFHDDIGNKLTRIAVLSDILNKQIGDSRPEQREIVAQIKANAATLYSGTKDILWALDPQSDNLYEILHYVHEFGNELFHNTDIDFSFNETDPKFQRVSLPMEYSRNISMIVKESLNNILKHSGAKQVKVMSSPEKEGVRITISDDGKGFCPDAPVKGRGLNNMRMRANRINGTLEVCSSPGKGTSYELFIPLTIQ</sequence>
<dbReference type="Pfam" id="PF07495">
    <property type="entry name" value="Y_Y_Y"/>
    <property type="match status" value="1"/>
</dbReference>
<evidence type="ECO:0000313" key="11">
    <source>
        <dbReference type="EMBL" id="MXV17039.1"/>
    </source>
</evidence>
<keyword evidence="12" id="KW-1185">Reference proteome</keyword>
<dbReference type="InterPro" id="IPR036890">
    <property type="entry name" value="HATPase_C_sf"/>
</dbReference>
<keyword evidence="3" id="KW-0597">Phosphoprotein</keyword>
<evidence type="ECO:0000256" key="3">
    <source>
        <dbReference type="ARBA" id="ARBA00022553"/>
    </source>
</evidence>
<evidence type="ECO:0000256" key="7">
    <source>
        <dbReference type="ARBA" id="ARBA00022840"/>
    </source>
</evidence>
<evidence type="ECO:0000256" key="2">
    <source>
        <dbReference type="ARBA" id="ARBA00012438"/>
    </source>
</evidence>
<evidence type="ECO:0000256" key="6">
    <source>
        <dbReference type="ARBA" id="ARBA00022777"/>
    </source>
</evidence>
<evidence type="ECO:0000256" key="9">
    <source>
        <dbReference type="SAM" id="Phobius"/>
    </source>
</evidence>
<dbReference type="SUPFAM" id="SSF55874">
    <property type="entry name" value="ATPase domain of HSP90 chaperone/DNA topoisomerase II/histidine kinase"/>
    <property type="match status" value="1"/>
</dbReference>
<dbReference type="InterPro" id="IPR003594">
    <property type="entry name" value="HATPase_dom"/>
</dbReference>
<dbReference type="Pfam" id="PF07730">
    <property type="entry name" value="HisKA_3"/>
    <property type="match status" value="1"/>
</dbReference>
<organism evidence="11 12">
    <name type="scientific">Hufsiella ginkgonis</name>
    <dbReference type="NCBI Taxonomy" id="2695274"/>
    <lineage>
        <taxon>Bacteria</taxon>
        <taxon>Pseudomonadati</taxon>
        <taxon>Bacteroidota</taxon>
        <taxon>Sphingobacteriia</taxon>
        <taxon>Sphingobacteriales</taxon>
        <taxon>Sphingobacteriaceae</taxon>
        <taxon>Hufsiella</taxon>
    </lineage>
</organism>
<protein>
    <recommendedName>
        <fullName evidence="2">histidine kinase</fullName>
        <ecNumber evidence="2">2.7.13.3</ecNumber>
    </recommendedName>
</protein>
<proteinExistence type="predicted"/>
<dbReference type="PANTHER" id="PTHR24421">
    <property type="entry name" value="NITRATE/NITRITE SENSOR PROTEIN NARX-RELATED"/>
    <property type="match status" value="1"/>
</dbReference>
<dbReference type="InterPro" id="IPR011712">
    <property type="entry name" value="Sig_transdc_His_kin_sub3_dim/P"/>
</dbReference>
<dbReference type="GO" id="GO:0000155">
    <property type="term" value="F:phosphorelay sensor kinase activity"/>
    <property type="evidence" value="ECO:0007669"/>
    <property type="project" value="InterPro"/>
</dbReference>
<dbReference type="Gene3D" id="3.30.565.10">
    <property type="entry name" value="Histidine kinase-like ATPase, C-terminal domain"/>
    <property type="match status" value="1"/>
</dbReference>
<dbReference type="InterPro" id="IPR050482">
    <property type="entry name" value="Sensor_HK_TwoCompSys"/>
</dbReference>
<feature type="domain" description="Histidine kinase" evidence="10">
    <location>
        <begin position="796"/>
        <end position="989"/>
    </location>
</feature>
<dbReference type="Proteomes" id="UP000451233">
    <property type="component" value="Unassembled WGS sequence"/>
</dbReference>
<evidence type="ECO:0000256" key="5">
    <source>
        <dbReference type="ARBA" id="ARBA00022741"/>
    </source>
</evidence>
<dbReference type="Gene3D" id="2.130.10.10">
    <property type="entry name" value="YVTN repeat-like/Quinoprotein amine dehydrogenase"/>
    <property type="match status" value="3"/>
</dbReference>
<keyword evidence="4" id="KW-0808">Transferase</keyword>
<dbReference type="Gene3D" id="2.60.40.10">
    <property type="entry name" value="Immunoglobulins"/>
    <property type="match status" value="1"/>
</dbReference>
<dbReference type="PROSITE" id="PS50109">
    <property type="entry name" value="HIS_KIN"/>
    <property type="match status" value="1"/>
</dbReference>
<keyword evidence="9" id="KW-1133">Transmembrane helix</keyword>
<accession>A0A7K1Y1Z2</accession>
<keyword evidence="7" id="KW-0067">ATP-binding</keyword>
<dbReference type="SUPFAM" id="SSF63829">
    <property type="entry name" value="Calcium-dependent phosphotriesterase"/>
    <property type="match status" value="3"/>
</dbReference>
<dbReference type="Pfam" id="PF02518">
    <property type="entry name" value="HATPase_c"/>
    <property type="match status" value="1"/>
</dbReference>
<keyword evidence="6" id="KW-0418">Kinase</keyword>
<dbReference type="GO" id="GO:0016020">
    <property type="term" value="C:membrane"/>
    <property type="evidence" value="ECO:0007669"/>
    <property type="project" value="InterPro"/>
</dbReference>
<gene>
    <name evidence="11" type="ORF">GS398_17195</name>
</gene>
<dbReference type="RefSeq" id="WP_160908048.1">
    <property type="nucleotide sequence ID" value="NZ_WVHS01000004.1"/>
</dbReference>
<name>A0A7K1Y1Z2_9SPHI</name>
<reference evidence="11 12" key="1">
    <citation type="submission" date="2019-11" db="EMBL/GenBank/DDBJ databases">
        <title>Pedobacter sp. HMF7056 Genome sequencing and assembly.</title>
        <authorList>
            <person name="Kang H."/>
            <person name="Kim H."/>
            <person name="Joh K."/>
        </authorList>
    </citation>
    <scope>NUCLEOTIDE SEQUENCE [LARGE SCALE GENOMIC DNA]</scope>
    <source>
        <strain evidence="11 12">HMF7056</strain>
    </source>
</reference>
<evidence type="ECO:0000313" key="12">
    <source>
        <dbReference type="Proteomes" id="UP000451233"/>
    </source>
</evidence>
<dbReference type="PANTHER" id="PTHR24421:SF10">
    <property type="entry name" value="NITRATE_NITRITE SENSOR PROTEIN NARQ"/>
    <property type="match status" value="1"/>
</dbReference>
<dbReference type="AlphaFoldDB" id="A0A7K1Y1Z2"/>
<dbReference type="CDD" id="cd16917">
    <property type="entry name" value="HATPase_UhpB-NarQ-NarX-like"/>
    <property type="match status" value="1"/>
</dbReference>
<feature type="transmembrane region" description="Helical" evidence="9">
    <location>
        <begin position="746"/>
        <end position="769"/>
    </location>
</feature>
<keyword evidence="9" id="KW-0812">Transmembrane</keyword>
<comment type="catalytic activity">
    <reaction evidence="1">
        <text>ATP + protein L-histidine = ADP + protein N-phospho-L-histidine.</text>
        <dbReference type="EC" id="2.7.13.3"/>
    </reaction>
</comment>
<evidence type="ECO:0000259" key="10">
    <source>
        <dbReference type="PROSITE" id="PS50109"/>
    </source>
</evidence>
<dbReference type="Pfam" id="PF07494">
    <property type="entry name" value="Reg_prop"/>
    <property type="match status" value="3"/>
</dbReference>
<dbReference type="Gene3D" id="1.20.5.1930">
    <property type="match status" value="1"/>
</dbReference>
<evidence type="ECO:0000256" key="4">
    <source>
        <dbReference type="ARBA" id="ARBA00022679"/>
    </source>
</evidence>
<evidence type="ECO:0000256" key="1">
    <source>
        <dbReference type="ARBA" id="ARBA00000085"/>
    </source>
</evidence>
<dbReference type="InterPro" id="IPR005467">
    <property type="entry name" value="His_kinase_dom"/>
</dbReference>
<dbReference type="EC" id="2.7.13.3" evidence="2"/>
<evidence type="ECO:0000256" key="8">
    <source>
        <dbReference type="ARBA" id="ARBA00023012"/>
    </source>
</evidence>
<dbReference type="GO" id="GO:0046983">
    <property type="term" value="F:protein dimerization activity"/>
    <property type="evidence" value="ECO:0007669"/>
    <property type="project" value="InterPro"/>
</dbReference>
<comment type="caution">
    <text evidence="11">The sequence shown here is derived from an EMBL/GenBank/DDBJ whole genome shotgun (WGS) entry which is preliminary data.</text>
</comment>
<keyword evidence="8" id="KW-0902">Two-component regulatory system</keyword>
<keyword evidence="5" id="KW-0547">Nucleotide-binding</keyword>
<dbReference type="InterPro" id="IPR013783">
    <property type="entry name" value="Ig-like_fold"/>
</dbReference>
<keyword evidence="9" id="KW-0472">Membrane</keyword>
<dbReference type="GO" id="GO:0005524">
    <property type="term" value="F:ATP binding"/>
    <property type="evidence" value="ECO:0007669"/>
    <property type="project" value="UniProtKB-KW"/>
</dbReference>
<dbReference type="InterPro" id="IPR015943">
    <property type="entry name" value="WD40/YVTN_repeat-like_dom_sf"/>
</dbReference>
<dbReference type="InterPro" id="IPR011110">
    <property type="entry name" value="Reg_prop"/>
</dbReference>
<dbReference type="EMBL" id="WVHS01000004">
    <property type="protein sequence ID" value="MXV17039.1"/>
    <property type="molecule type" value="Genomic_DNA"/>
</dbReference>
<dbReference type="InterPro" id="IPR011123">
    <property type="entry name" value="Y_Y_Y"/>
</dbReference>